<sequence>MSPVKCSEVSCSSVGPNTASSVRSILYPVLPGEDTLDDAAAQRLESYLTELFEVEPMGVSRLEEGTKIYVNEEEGPGEGFRLFSTPLSRINLNPQEILPERLPHEYEIDSDLEAERRRCFRDVIISPEQIRKESHVSRDAWSTRVITIPCQPETSTNHKPGRRRKSQKRRRIDAKIRAGLLAERTVETVQYSSWPRTFGGRQAQRSRKADQLHHRARVFTPGSRGEQPRGSRR</sequence>
<dbReference type="Proteomes" id="UP000053201">
    <property type="component" value="Unassembled WGS sequence"/>
</dbReference>
<keyword evidence="3" id="KW-1185">Reference proteome</keyword>
<evidence type="ECO:0000313" key="3">
    <source>
        <dbReference type="Proteomes" id="UP000053201"/>
    </source>
</evidence>
<accession>A0A0L0HKM2</accession>
<dbReference type="OrthoDB" id="10312685at2759"/>
<evidence type="ECO:0000313" key="2">
    <source>
        <dbReference type="EMBL" id="KND01384.1"/>
    </source>
</evidence>
<dbReference type="EMBL" id="KQ257454">
    <property type="protein sequence ID" value="KND01384.1"/>
    <property type="molecule type" value="Genomic_DNA"/>
</dbReference>
<dbReference type="AlphaFoldDB" id="A0A0L0HKM2"/>
<name>A0A0L0HKM2_SPIPD</name>
<gene>
    <name evidence="2" type="ORF">SPPG_03196</name>
</gene>
<dbReference type="InParanoid" id="A0A0L0HKM2"/>
<dbReference type="VEuPathDB" id="FungiDB:SPPG_03196"/>
<reference evidence="2 3" key="1">
    <citation type="submission" date="2009-08" db="EMBL/GenBank/DDBJ databases">
        <title>The Genome Sequence of Spizellomyces punctatus strain DAOM BR117.</title>
        <authorList>
            <consortium name="The Broad Institute Genome Sequencing Platform"/>
            <person name="Russ C."/>
            <person name="Cuomo C."/>
            <person name="Shea T."/>
            <person name="Young S.K."/>
            <person name="Zeng Q."/>
            <person name="Koehrsen M."/>
            <person name="Haas B."/>
            <person name="Borodovsky M."/>
            <person name="Guigo R."/>
            <person name="Alvarado L."/>
            <person name="Berlin A."/>
            <person name="Bochicchio J."/>
            <person name="Borenstein D."/>
            <person name="Chapman S."/>
            <person name="Chen Z."/>
            <person name="Engels R."/>
            <person name="Freedman E."/>
            <person name="Gellesch M."/>
            <person name="Goldberg J."/>
            <person name="Griggs A."/>
            <person name="Gujja S."/>
            <person name="Heiman D."/>
            <person name="Hepburn T."/>
            <person name="Howarth C."/>
            <person name="Jen D."/>
            <person name="Larson L."/>
            <person name="Lewis B."/>
            <person name="Mehta T."/>
            <person name="Park D."/>
            <person name="Pearson M."/>
            <person name="Roberts A."/>
            <person name="Saif S."/>
            <person name="Shenoy N."/>
            <person name="Sisk P."/>
            <person name="Stolte C."/>
            <person name="Sykes S."/>
            <person name="Thomson T."/>
            <person name="Walk T."/>
            <person name="White J."/>
            <person name="Yandava C."/>
            <person name="Burger G."/>
            <person name="Gray M.W."/>
            <person name="Holland P.W.H."/>
            <person name="King N."/>
            <person name="Lang F.B.F."/>
            <person name="Roger A.J."/>
            <person name="Ruiz-Trillo I."/>
            <person name="Lander E."/>
            <person name="Nusbaum C."/>
        </authorList>
    </citation>
    <scope>NUCLEOTIDE SEQUENCE [LARGE SCALE GENOMIC DNA]</scope>
    <source>
        <strain evidence="2 3">DAOM BR117</strain>
    </source>
</reference>
<dbReference type="Pfam" id="PF09428">
    <property type="entry name" value="DUF2011"/>
    <property type="match status" value="1"/>
</dbReference>
<dbReference type="InterPro" id="IPR018555">
    <property type="entry name" value="C630.06c-like"/>
</dbReference>
<feature type="compositionally biased region" description="Basic residues" evidence="1">
    <location>
        <begin position="159"/>
        <end position="172"/>
    </location>
</feature>
<dbReference type="GeneID" id="27686729"/>
<protein>
    <submittedName>
        <fullName evidence="2">Uncharacterized protein</fullName>
    </submittedName>
</protein>
<feature type="region of interest" description="Disordered" evidence="1">
    <location>
        <begin position="198"/>
        <end position="233"/>
    </location>
</feature>
<proteinExistence type="predicted"/>
<feature type="region of interest" description="Disordered" evidence="1">
    <location>
        <begin position="151"/>
        <end position="172"/>
    </location>
</feature>
<organism evidence="2 3">
    <name type="scientific">Spizellomyces punctatus (strain DAOM BR117)</name>
    <dbReference type="NCBI Taxonomy" id="645134"/>
    <lineage>
        <taxon>Eukaryota</taxon>
        <taxon>Fungi</taxon>
        <taxon>Fungi incertae sedis</taxon>
        <taxon>Chytridiomycota</taxon>
        <taxon>Chytridiomycota incertae sedis</taxon>
        <taxon>Chytridiomycetes</taxon>
        <taxon>Spizellomycetales</taxon>
        <taxon>Spizellomycetaceae</taxon>
        <taxon>Spizellomyces</taxon>
    </lineage>
</organism>
<evidence type="ECO:0000256" key="1">
    <source>
        <dbReference type="SAM" id="MobiDB-lite"/>
    </source>
</evidence>
<dbReference type="RefSeq" id="XP_016609423.1">
    <property type="nucleotide sequence ID" value="XM_016751470.1"/>
</dbReference>